<evidence type="ECO:0000313" key="2">
    <source>
        <dbReference type="EMBL" id="NPU68836.1"/>
    </source>
</evidence>
<evidence type="ECO:0000259" key="1">
    <source>
        <dbReference type="Pfam" id="PF19266"/>
    </source>
</evidence>
<dbReference type="Proteomes" id="UP000886476">
    <property type="component" value="Unassembled WGS sequence"/>
</dbReference>
<dbReference type="EMBL" id="JABFDN010000013">
    <property type="protein sequence ID" value="NPU68836.1"/>
    <property type="molecule type" value="Genomic_DNA"/>
</dbReference>
<protein>
    <recommendedName>
        <fullName evidence="1">Contractile injection system tube protein N-terminal domain-containing protein</fullName>
    </recommendedName>
</protein>
<keyword evidence="3" id="KW-1185">Reference proteome</keyword>
<dbReference type="InterPro" id="IPR045361">
    <property type="entry name" value="CIS_tube_prot_N"/>
</dbReference>
<reference evidence="2" key="1">
    <citation type="submission" date="2020-05" db="EMBL/GenBank/DDBJ databases">
        <title>Nod-independent and nitrogen-fixing Bradyrhizobium aeschynomene sp. nov. isolated from nodules of Aeschynomene indica.</title>
        <authorList>
            <person name="Zhang Z."/>
        </authorList>
    </citation>
    <scope>NUCLEOTIDE SEQUENCE</scope>
    <source>
        <strain evidence="2">83012</strain>
    </source>
</reference>
<organism evidence="2 3">
    <name type="scientific">Bradyrhizobium aeschynomenes</name>
    <dbReference type="NCBI Taxonomy" id="2734909"/>
    <lineage>
        <taxon>Bacteria</taxon>
        <taxon>Pseudomonadati</taxon>
        <taxon>Pseudomonadota</taxon>
        <taxon>Alphaproteobacteria</taxon>
        <taxon>Hyphomicrobiales</taxon>
        <taxon>Nitrobacteraceae</taxon>
        <taxon>Bradyrhizobium</taxon>
    </lineage>
</organism>
<comment type="caution">
    <text evidence="2">The sequence shown here is derived from an EMBL/GenBank/DDBJ whole genome shotgun (WGS) entry which is preliminary data.</text>
</comment>
<sequence length="235" mass="25694">MGFPDLFKLEKLQISAFADAKRSKSKEIDGSPFVAMFNPQTLSQTNSNLFEPGKAAGGAEQVATFIRTQPSAIELTLLLDGTGVEEMGLVNLFSDTKTVKDRIDSFLAIAYQPQSETHEPSYLNLKWGKFSFNCRLTTVTINYTSFERDGSPLRAELVLSLAADDDVAKQQSQLAFTSPDVSHARLVRGGDTLPLLVHAVYGSAVHTPRVARANGLNHLRGLEPGRTLIFPPLSR</sequence>
<dbReference type="RefSeq" id="WP_172113890.1">
    <property type="nucleotide sequence ID" value="NZ_JABFDM010000008.1"/>
</dbReference>
<proteinExistence type="predicted"/>
<name>A0ABX2CKV7_9BRAD</name>
<dbReference type="Pfam" id="PF19266">
    <property type="entry name" value="CIS_tube"/>
    <property type="match status" value="1"/>
</dbReference>
<feature type="domain" description="Contractile injection system tube protein N-terminal" evidence="1">
    <location>
        <begin position="8"/>
        <end position="170"/>
    </location>
</feature>
<evidence type="ECO:0000313" key="3">
    <source>
        <dbReference type="Proteomes" id="UP000886476"/>
    </source>
</evidence>
<accession>A0ABX2CKV7</accession>
<gene>
    <name evidence="2" type="ORF">HL667_27805</name>
</gene>